<accession>D0WHT0</accession>
<feature type="non-terminal residue" evidence="2">
    <location>
        <position position="47"/>
    </location>
</feature>
<proteinExistence type="predicted"/>
<protein>
    <submittedName>
        <fullName evidence="2">Uncharacterized protein</fullName>
    </submittedName>
</protein>
<evidence type="ECO:0000313" key="2">
    <source>
        <dbReference type="EMBL" id="EEZ61023.1"/>
    </source>
</evidence>
<organism evidence="2 3">
    <name type="scientific">Slackia exigua (strain ATCC 700122 / DSM 15923 / CIP 105133 / JCM 11022 / KCTC 5966 / S-7)</name>
    <dbReference type="NCBI Taxonomy" id="649764"/>
    <lineage>
        <taxon>Bacteria</taxon>
        <taxon>Bacillati</taxon>
        <taxon>Actinomycetota</taxon>
        <taxon>Coriobacteriia</taxon>
        <taxon>Eggerthellales</taxon>
        <taxon>Eggerthellaceae</taxon>
        <taxon>Slackia</taxon>
    </lineage>
</organism>
<dbReference type="HOGENOM" id="CLU_3177527_0_0_11"/>
<comment type="caution">
    <text evidence="2">The sequence shown here is derived from an EMBL/GenBank/DDBJ whole genome shotgun (WGS) entry which is preliminary data.</text>
</comment>
<keyword evidence="1" id="KW-0472">Membrane</keyword>
<dbReference type="EMBL" id="ACUX02000008">
    <property type="protein sequence ID" value="EEZ61023.1"/>
    <property type="molecule type" value="Genomic_DNA"/>
</dbReference>
<evidence type="ECO:0000313" key="3">
    <source>
        <dbReference type="Proteomes" id="UP000006001"/>
    </source>
</evidence>
<name>D0WHT0_SLAES</name>
<keyword evidence="3" id="KW-1185">Reference proteome</keyword>
<sequence>MHQNRTTGGASAAARPALRTRAFRAGMAGILAFALSGFTPQALSWAD</sequence>
<evidence type="ECO:0000256" key="1">
    <source>
        <dbReference type="SAM" id="Phobius"/>
    </source>
</evidence>
<dbReference type="AlphaFoldDB" id="D0WHT0"/>
<reference evidence="2" key="1">
    <citation type="submission" date="2009-10" db="EMBL/GenBank/DDBJ databases">
        <authorList>
            <person name="Weinstock G."/>
            <person name="Sodergren E."/>
            <person name="Clifton S."/>
            <person name="Fulton L."/>
            <person name="Fulton B."/>
            <person name="Courtney L."/>
            <person name="Fronick C."/>
            <person name="Harrison M."/>
            <person name="Strong C."/>
            <person name="Farmer C."/>
            <person name="Delahaunty K."/>
            <person name="Markovic C."/>
            <person name="Hall O."/>
            <person name="Minx P."/>
            <person name="Tomlinson C."/>
            <person name="Mitreva M."/>
            <person name="Nelson J."/>
            <person name="Hou S."/>
            <person name="Wollam A."/>
            <person name="Pepin K.H."/>
            <person name="Johnson M."/>
            <person name="Bhonagiri V."/>
            <person name="Nash W.E."/>
            <person name="Warren W."/>
            <person name="Chinwalla A."/>
            <person name="Mardis E.R."/>
            <person name="Wilson R.K."/>
        </authorList>
    </citation>
    <scope>NUCLEOTIDE SEQUENCE [LARGE SCALE GENOMIC DNA]</scope>
    <source>
        <strain evidence="2">ATCC 700122</strain>
    </source>
</reference>
<gene>
    <name evidence="2" type="ORF">HMPREF0762_01399</name>
</gene>
<keyword evidence="1" id="KW-1133">Transmembrane helix</keyword>
<dbReference type="STRING" id="649764.HMPREF0762_01399"/>
<dbReference type="Proteomes" id="UP000006001">
    <property type="component" value="Unassembled WGS sequence"/>
</dbReference>
<feature type="transmembrane region" description="Helical" evidence="1">
    <location>
        <begin position="21"/>
        <end position="43"/>
    </location>
</feature>
<keyword evidence="1" id="KW-0812">Transmembrane</keyword>